<evidence type="ECO:0000313" key="1">
    <source>
        <dbReference type="EMBL" id="ONU76340.1"/>
    </source>
</evidence>
<dbReference type="InterPro" id="IPR029063">
    <property type="entry name" value="SAM-dependent_MTases_sf"/>
</dbReference>
<dbReference type="Proteomes" id="UP000188543">
    <property type="component" value="Unassembled WGS sequence"/>
</dbReference>
<evidence type="ECO:0000313" key="2">
    <source>
        <dbReference type="Proteomes" id="UP000188543"/>
    </source>
</evidence>
<dbReference type="SUPFAM" id="SSF53335">
    <property type="entry name" value="S-adenosyl-L-methionine-dependent methyltransferases"/>
    <property type="match status" value="1"/>
</dbReference>
<evidence type="ECO:0008006" key="3">
    <source>
        <dbReference type="Google" id="ProtNLM"/>
    </source>
</evidence>
<dbReference type="AlphaFoldDB" id="A0A1V2VTW3"/>
<name>A0A1V2VTW3_9BURK</name>
<comment type="caution">
    <text evidence="1">The sequence shown here is derived from an EMBL/GenBank/DDBJ whole genome shotgun (WGS) entry which is preliminary data.</text>
</comment>
<accession>A0A1V2VTW3</accession>
<sequence>MDDLMQIAFNLLSEPHFSALQFPNSFVWAAEGLPRVLDRYVNDSQAWDILVEATNDYIELVKESEPFTDLLGMDYGQHQLSKALGQFLSPPCIAKALPGFLGADKCEKLERGEHIAIAELCSGAGTLMLSMLEEIYQAYPDRMNQVHVVAMDVDANMVRMTSVQIGLSALLHNIELGSLEVFWGNAITQYCQGDTRGFIFTPNQDNHRALMKQFEQKDKQLTEMMEEV</sequence>
<gene>
    <name evidence="1" type="ORF">A8E72_34065</name>
</gene>
<dbReference type="EMBL" id="MUTJ01000100">
    <property type="protein sequence ID" value="ONU76340.1"/>
    <property type="molecule type" value="Genomic_DNA"/>
</dbReference>
<organism evidence="1 2">
    <name type="scientific">Burkholderia cenocepacia</name>
    <dbReference type="NCBI Taxonomy" id="95486"/>
    <lineage>
        <taxon>Bacteria</taxon>
        <taxon>Pseudomonadati</taxon>
        <taxon>Pseudomonadota</taxon>
        <taxon>Betaproteobacteria</taxon>
        <taxon>Burkholderiales</taxon>
        <taxon>Burkholderiaceae</taxon>
        <taxon>Burkholderia</taxon>
        <taxon>Burkholderia cepacia complex</taxon>
    </lineage>
</organism>
<dbReference type="Gene3D" id="3.40.50.150">
    <property type="entry name" value="Vaccinia Virus protein VP39"/>
    <property type="match status" value="1"/>
</dbReference>
<proteinExistence type="predicted"/>
<protein>
    <recommendedName>
        <fullName evidence="3">DNA methylase adenine-specific domain-containing protein</fullName>
    </recommendedName>
</protein>
<reference evidence="1 2" key="1">
    <citation type="submission" date="2016-08" db="EMBL/GenBank/DDBJ databases">
        <authorList>
            <person name="Seilhamer J.J."/>
        </authorList>
    </citation>
    <scope>NUCLEOTIDE SEQUENCE [LARGE SCALE GENOMIC DNA]</scope>
    <source>
        <strain evidence="1 2">VC14762</strain>
    </source>
</reference>